<dbReference type="AlphaFoldDB" id="A0A6G0YMB6"/>
<organism evidence="2 3">
    <name type="scientific">Aphis craccivora</name>
    <name type="common">Cowpea aphid</name>
    <dbReference type="NCBI Taxonomy" id="307492"/>
    <lineage>
        <taxon>Eukaryota</taxon>
        <taxon>Metazoa</taxon>
        <taxon>Ecdysozoa</taxon>
        <taxon>Arthropoda</taxon>
        <taxon>Hexapoda</taxon>
        <taxon>Insecta</taxon>
        <taxon>Pterygota</taxon>
        <taxon>Neoptera</taxon>
        <taxon>Paraneoptera</taxon>
        <taxon>Hemiptera</taxon>
        <taxon>Sternorrhyncha</taxon>
        <taxon>Aphidomorpha</taxon>
        <taxon>Aphidoidea</taxon>
        <taxon>Aphididae</taxon>
        <taxon>Aphidini</taxon>
        <taxon>Aphis</taxon>
        <taxon>Aphis</taxon>
    </lineage>
</organism>
<keyword evidence="1" id="KW-0732">Signal</keyword>
<evidence type="ECO:0000313" key="2">
    <source>
        <dbReference type="EMBL" id="KAF0758650.1"/>
    </source>
</evidence>
<feature type="chain" id="PRO_5026210133" evidence="1">
    <location>
        <begin position="19"/>
        <end position="72"/>
    </location>
</feature>
<proteinExistence type="predicted"/>
<keyword evidence="3" id="KW-1185">Reference proteome</keyword>
<dbReference type="EMBL" id="VUJU01003242">
    <property type="protein sequence ID" value="KAF0758650.1"/>
    <property type="molecule type" value="Genomic_DNA"/>
</dbReference>
<accession>A0A6G0YMB6</accession>
<dbReference type="OrthoDB" id="6620857at2759"/>
<dbReference type="Proteomes" id="UP000478052">
    <property type="component" value="Unassembled WGS sequence"/>
</dbReference>
<evidence type="ECO:0000256" key="1">
    <source>
        <dbReference type="SAM" id="SignalP"/>
    </source>
</evidence>
<name>A0A6G0YMB6_APHCR</name>
<comment type="caution">
    <text evidence="2">The sequence shown here is derived from an EMBL/GenBank/DDBJ whole genome shotgun (WGS) entry which is preliminary data.</text>
</comment>
<sequence length="72" mass="7442">MFAAAWLLLAAAVGAAMASEYPERECCDPVDPPPATMSVTSDYAAVAGHEVAPPTATAIDGHRGTGFENFVF</sequence>
<keyword evidence="2" id="KW-0675">Receptor</keyword>
<feature type="signal peptide" evidence="1">
    <location>
        <begin position="1"/>
        <end position="18"/>
    </location>
</feature>
<evidence type="ECO:0000313" key="3">
    <source>
        <dbReference type="Proteomes" id="UP000478052"/>
    </source>
</evidence>
<protein>
    <submittedName>
        <fullName evidence="2">GDNF family receptor alpha-3</fullName>
    </submittedName>
</protein>
<reference evidence="2 3" key="1">
    <citation type="submission" date="2019-08" db="EMBL/GenBank/DDBJ databases">
        <title>Whole genome of Aphis craccivora.</title>
        <authorList>
            <person name="Voronova N.V."/>
            <person name="Shulinski R.S."/>
            <person name="Bandarenka Y.V."/>
            <person name="Zhorov D.G."/>
            <person name="Warner D."/>
        </authorList>
    </citation>
    <scope>NUCLEOTIDE SEQUENCE [LARGE SCALE GENOMIC DNA]</scope>
    <source>
        <strain evidence="2">180601</strain>
        <tissue evidence="2">Whole Body</tissue>
    </source>
</reference>
<gene>
    <name evidence="2" type="ORF">FWK35_00023880</name>
</gene>